<comment type="caution">
    <text evidence="3">The sequence shown here is derived from an EMBL/GenBank/DDBJ whole genome shotgun (WGS) entry which is preliminary data.</text>
</comment>
<protein>
    <submittedName>
        <fullName evidence="3">Universal stress protein</fullName>
    </submittedName>
</protein>
<sequence>MNSSDRGGPVLGALVAGVDGSESAMRAVLWAAEEARRRDRPLHLVYAADTDSRMIYASMETIEQVRKAGRDLLEETAAMVSERYPGLNVTKELSRRDPVASLHTAAGNHGTIVVGNRGLGGFNSLLLGSVSLKVAAGARTPVVVVRGTEGAPAADVVVAAIHDEHDVDCARHAASEAELRKASLRLVHVWNVLESVGNVVTMLDAVDEMARNHVRTLMGVTDRIRADFPGLTVEADAEKSMSAAGVLVEATRHADLLIMGGRRSPGNFGPTLGRVTHSLLHHANCPVELIPRHGKRATSEPQ</sequence>
<feature type="domain" description="UspA" evidence="2">
    <location>
        <begin position="157"/>
        <end position="288"/>
    </location>
</feature>
<reference evidence="3 4" key="1">
    <citation type="submission" date="2024-09" db="EMBL/GenBank/DDBJ databases">
        <authorList>
            <person name="Sun Q."/>
            <person name="Mori K."/>
        </authorList>
    </citation>
    <scope>NUCLEOTIDE SEQUENCE [LARGE SCALE GENOMIC DNA]</scope>
    <source>
        <strain evidence="3 4">JCM 3331</strain>
    </source>
</reference>
<dbReference type="PRINTS" id="PR01438">
    <property type="entry name" value="UNVRSLSTRESS"/>
</dbReference>
<dbReference type="InterPro" id="IPR014729">
    <property type="entry name" value="Rossmann-like_a/b/a_fold"/>
</dbReference>
<dbReference type="CDD" id="cd00293">
    <property type="entry name" value="USP-like"/>
    <property type="match status" value="1"/>
</dbReference>
<feature type="domain" description="UspA" evidence="2">
    <location>
        <begin position="15"/>
        <end position="146"/>
    </location>
</feature>
<keyword evidence="4" id="KW-1185">Reference proteome</keyword>
<dbReference type="InterPro" id="IPR006015">
    <property type="entry name" value="Universal_stress_UspA"/>
</dbReference>
<dbReference type="InterPro" id="IPR006016">
    <property type="entry name" value="UspA"/>
</dbReference>
<gene>
    <name evidence="3" type="ORF">ACFFTL_11880</name>
</gene>
<dbReference type="EMBL" id="JBHMCG010000052">
    <property type="protein sequence ID" value="MFB9573005.1"/>
    <property type="molecule type" value="Genomic_DNA"/>
</dbReference>
<evidence type="ECO:0000313" key="4">
    <source>
        <dbReference type="Proteomes" id="UP001589710"/>
    </source>
</evidence>
<dbReference type="PANTHER" id="PTHR46268:SF6">
    <property type="entry name" value="UNIVERSAL STRESS PROTEIN UP12"/>
    <property type="match status" value="1"/>
</dbReference>
<dbReference type="Proteomes" id="UP001589710">
    <property type="component" value="Unassembled WGS sequence"/>
</dbReference>
<dbReference type="SUPFAM" id="SSF52402">
    <property type="entry name" value="Adenine nucleotide alpha hydrolases-like"/>
    <property type="match status" value="2"/>
</dbReference>
<dbReference type="PANTHER" id="PTHR46268">
    <property type="entry name" value="STRESS RESPONSE PROTEIN NHAX"/>
    <property type="match status" value="1"/>
</dbReference>
<dbReference type="RefSeq" id="WP_345509755.1">
    <property type="nucleotide sequence ID" value="NZ_BAAAXD010000004.1"/>
</dbReference>
<organism evidence="3 4">
    <name type="scientific">Streptomyces yanii</name>
    <dbReference type="NCBI Taxonomy" id="78510"/>
    <lineage>
        <taxon>Bacteria</taxon>
        <taxon>Bacillati</taxon>
        <taxon>Actinomycetota</taxon>
        <taxon>Actinomycetes</taxon>
        <taxon>Kitasatosporales</taxon>
        <taxon>Streptomycetaceae</taxon>
        <taxon>Streptomyces</taxon>
    </lineage>
</organism>
<name>A0ABV5R586_9ACTN</name>
<evidence type="ECO:0000259" key="2">
    <source>
        <dbReference type="Pfam" id="PF00582"/>
    </source>
</evidence>
<evidence type="ECO:0000256" key="1">
    <source>
        <dbReference type="ARBA" id="ARBA00008791"/>
    </source>
</evidence>
<comment type="similarity">
    <text evidence="1">Belongs to the universal stress protein A family.</text>
</comment>
<dbReference type="Gene3D" id="3.40.50.620">
    <property type="entry name" value="HUPs"/>
    <property type="match status" value="2"/>
</dbReference>
<proteinExistence type="inferred from homology"/>
<evidence type="ECO:0000313" key="3">
    <source>
        <dbReference type="EMBL" id="MFB9573005.1"/>
    </source>
</evidence>
<accession>A0ABV5R586</accession>
<dbReference type="Pfam" id="PF00582">
    <property type="entry name" value="Usp"/>
    <property type="match status" value="2"/>
</dbReference>